<dbReference type="InterPro" id="IPR036661">
    <property type="entry name" value="Luciferase-like_sf"/>
</dbReference>
<evidence type="ECO:0000259" key="4">
    <source>
        <dbReference type="Pfam" id="PF00296"/>
    </source>
</evidence>
<evidence type="ECO:0000313" key="6">
    <source>
        <dbReference type="Proteomes" id="UP001500236"/>
    </source>
</evidence>
<reference evidence="6" key="1">
    <citation type="journal article" date="2019" name="Int. J. Syst. Evol. Microbiol.">
        <title>The Global Catalogue of Microorganisms (GCM) 10K type strain sequencing project: providing services to taxonomists for standard genome sequencing and annotation.</title>
        <authorList>
            <consortium name="The Broad Institute Genomics Platform"/>
            <consortium name="The Broad Institute Genome Sequencing Center for Infectious Disease"/>
            <person name="Wu L."/>
            <person name="Ma J."/>
        </authorList>
    </citation>
    <scope>NUCLEOTIDE SEQUENCE [LARGE SCALE GENOMIC DNA]</scope>
    <source>
        <strain evidence="6">JCM 14309</strain>
    </source>
</reference>
<feature type="compositionally biased region" description="Polar residues" evidence="3">
    <location>
        <begin position="1"/>
        <end position="17"/>
    </location>
</feature>
<evidence type="ECO:0000256" key="3">
    <source>
        <dbReference type="SAM" id="MobiDB-lite"/>
    </source>
</evidence>
<proteinExistence type="predicted"/>
<dbReference type="InterPro" id="IPR022290">
    <property type="entry name" value="LLM_Atu2307-like"/>
</dbReference>
<dbReference type="PANTHER" id="PTHR30137:SF8">
    <property type="entry name" value="BLR5498 PROTEIN"/>
    <property type="match status" value="1"/>
</dbReference>
<dbReference type="Proteomes" id="UP001500236">
    <property type="component" value="Unassembled WGS sequence"/>
</dbReference>
<evidence type="ECO:0000256" key="1">
    <source>
        <dbReference type="ARBA" id="ARBA00023002"/>
    </source>
</evidence>
<organism evidence="5 6">
    <name type="scientific">Nesterenkonia aethiopica</name>
    <dbReference type="NCBI Taxonomy" id="269144"/>
    <lineage>
        <taxon>Bacteria</taxon>
        <taxon>Bacillati</taxon>
        <taxon>Actinomycetota</taxon>
        <taxon>Actinomycetes</taxon>
        <taxon>Micrococcales</taxon>
        <taxon>Micrococcaceae</taxon>
        <taxon>Nesterenkonia</taxon>
    </lineage>
</organism>
<dbReference type="InterPro" id="IPR011251">
    <property type="entry name" value="Luciferase-like_dom"/>
</dbReference>
<accession>A0ABP6LXV4</accession>
<dbReference type="Pfam" id="PF00296">
    <property type="entry name" value="Bac_luciferase"/>
    <property type="match status" value="1"/>
</dbReference>
<sequence>MVVPAMTTSNTPRSDLQASADVGGPDRSTERQAPHVELGLHTFGDVTESPDGTRRLSQPEVLRNVLAEARLADSVGVDVFGAGEHHRPDYAISAPDVVLSAIGAVTERMKLISAVTVLSSDDPVRVYQRFATIDGLTGGRAEVSLGRGSFIESYPLFGYDLSDYETLFEEKAELFTALRSEGPVTWSGATRSGLKAQRVFPTTDHEFGLPTWVAVGGTPASVVRAARLGAGLELAIIGGAPGRFAPLVELYHKALREFGQEGPRRIAVHSHGFVAETDQQARDTFYPSWADSMEKLGAERGWGTGRPGRDQFDQEVEHGSLYVGSPETVAAKIVKTVRLLGASRFGMKYGNGSLAHEHMMQAVELYGAKVRPLVLEALGQ</sequence>
<dbReference type="PANTHER" id="PTHR30137">
    <property type="entry name" value="LUCIFERASE-LIKE MONOOXYGENASE"/>
    <property type="match status" value="1"/>
</dbReference>
<keyword evidence="2" id="KW-0503">Monooxygenase</keyword>
<evidence type="ECO:0000256" key="2">
    <source>
        <dbReference type="ARBA" id="ARBA00023033"/>
    </source>
</evidence>
<feature type="region of interest" description="Disordered" evidence="3">
    <location>
        <begin position="1"/>
        <end position="31"/>
    </location>
</feature>
<name>A0ABP6LXV4_9MICC</name>
<gene>
    <name evidence="5" type="ORF">GCM10010529_16240</name>
</gene>
<keyword evidence="6" id="KW-1185">Reference proteome</keyword>
<evidence type="ECO:0000313" key="5">
    <source>
        <dbReference type="EMBL" id="GAA3063850.1"/>
    </source>
</evidence>
<comment type="caution">
    <text evidence="5">The sequence shown here is derived from an EMBL/GenBank/DDBJ whole genome shotgun (WGS) entry which is preliminary data.</text>
</comment>
<dbReference type="InterPro" id="IPR050766">
    <property type="entry name" value="Bact_Lucif_Oxidored"/>
</dbReference>
<dbReference type="Gene3D" id="3.20.20.30">
    <property type="entry name" value="Luciferase-like domain"/>
    <property type="match status" value="1"/>
</dbReference>
<dbReference type="SUPFAM" id="SSF51679">
    <property type="entry name" value="Bacterial luciferase-like"/>
    <property type="match status" value="1"/>
</dbReference>
<feature type="domain" description="Luciferase-like" evidence="4">
    <location>
        <begin position="55"/>
        <end position="341"/>
    </location>
</feature>
<dbReference type="NCBIfam" id="TIGR03858">
    <property type="entry name" value="LLM_2I7G"/>
    <property type="match status" value="1"/>
</dbReference>
<keyword evidence="1" id="KW-0560">Oxidoreductase</keyword>
<dbReference type="EMBL" id="BAAAVT010000009">
    <property type="protein sequence ID" value="GAA3063850.1"/>
    <property type="molecule type" value="Genomic_DNA"/>
</dbReference>
<protein>
    <submittedName>
        <fullName evidence="5">LLM class flavin-dependent oxidoreductase</fullName>
    </submittedName>
</protein>